<gene>
    <name evidence="1" type="ORF">J2T10_004291</name>
</gene>
<reference evidence="1 2" key="1">
    <citation type="submission" date="2023-07" db="EMBL/GenBank/DDBJ databases">
        <title>Sorghum-associated microbial communities from plants grown in Nebraska, USA.</title>
        <authorList>
            <person name="Schachtman D."/>
        </authorList>
    </citation>
    <scope>NUCLEOTIDE SEQUENCE [LARGE SCALE GENOMIC DNA]</scope>
    <source>
        <strain evidence="1 2">CC523</strain>
    </source>
</reference>
<accession>A0ABT9TSG1</accession>
<comment type="caution">
    <text evidence="1">The sequence shown here is derived from an EMBL/GenBank/DDBJ whole genome shotgun (WGS) entry which is preliminary data.</text>
</comment>
<dbReference type="EMBL" id="JAUSSW010000019">
    <property type="protein sequence ID" value="MDQ0104616.1"/>
    <property type="molecule type" value="Genomic_DNA"/>
</dbReference>
<proteinExistence type="predicted"/>
<evidence type="ECO:0000313" key="1">
    <source>
        <dbReference type="EMBL" id="MDQ0104616.1"/>
    </source>
</evidence>
<organism evidence="1 2">
    <name type="scientific">Paenarthrobacter nicotinovorans</name>
    <name type="common">Arthrobacter nicotinovorans</name>
    <dbReference type="NCBI Taxonomy" id="29320"/>
    <lineage>
        <taxon>Bacteria</taxon>
        <taxon>Bacillati</taxon>
        <taxon>Actinomycetota</taxon>
        <taxon>Actinomycetes</taxon>
        <taxon>Micrococcales</taxon>
        <taxon>Micrococcaceae</taxon>
        <taxon>Paenarthrobacter</taxon>
    </lineage>
</organism>
<keyword evidence="2" id="KW-1185">Reference proteome</keyword>
<dbReference type="Proteomes" id="UP001244563">
    <property type="component" value="Unassembled WGS sequence"/>
</dbReference>
<protein>
    <submittedName>
        <fullName evidence="1">Uncharacterized protein</fullName>
    </submittedName>
</protein>
<name>A0ABT9TSG1_PAENI</name>
<sequence length="261" mass="28593">MSTQTDKELLAGIPTYTARLVVKDGLGDPQRRAQSVVPLVGRNQRAKDPMAFFQDFPIPTQPKRGRQGRFVPPPWSGTPRYELPALVHIGQFLYFSPTRVIAVKGVEVFSTGCNFDLTWIIRRADETDEEWEALNGVFFQHGFRPKPEQNLLDVLLLFGVELPDGSRAFTGAHGGGRYMDPSQQPTAPVLSFNGGGGSGGDDELAGSGSLWLWPLPEEGDLRLVTQWPALGIEESSLILDGGQLRAAATGAKEFWPGEYTP</sequence>
<dbReference type="RefSeq" id="WP_231949227.1">
    <property type="nucleotide sequence ID" value="NZ_BDDW01000021.1"/>
</dbReference>
<evidence type="ECO:0000313" key="2">
    <source>
        <dbReference type="Proteomes" id="UP001244563"/>
    </source>
</evidence>